<evidence type="ECO:0000256" key="2">
    <source>
        <dbReference type="PROSITE-ProRule" id="PRU01091"/>
    </source>
</evidence>
<accession>A0ABN4YNX3</accession>
<dbReference type="EMBL" id="CP020472">
    <property type="protein sequence ID" value="ARD23895.1"/>
    <property type="molecule type" value="Genomic_DNA"/>
</dbReference>
<feature type="DNA-binding region" description="OmpR/PhoB-type" evidence="2">
    <location>
        <begin position="1"/>
        <end position="98"/>
    </location>
</feature>
<feature type="domain" description="OmpR/PhoB-type" evidence="4">
    <location>
        <begin position="1"/>
        <end position="98"/>
    </location>
</feature>
<keyword evidence="3" id="KW-0472">Membrane</keyword>
<protein>
    <submittedName>
        <fullName evidence="5">CadC family transcriptional regulator</fullName>
    </submittedName>
</protein>
<evidence type="ECO:0000256" key="3">
    <source>
        <dbReference type="SAM" id="Phobius"/>
    </source>
</evidence>
<dbReference type="SUPFAM" id="SSF46894">
    <property type="entry name" value="C-terminal effector domain of the bipartite response regulators"/>
    <property type="match status" value="1"/>
</dbReference>
<evidence type="ECO:0000313" key="5">
    <source>
        <dbReference type="EMBL" id="ARD23895.1"/>
    </source>
</evidence>
<keyword evidence="1 2" id="KW-0238">DNA-binding</keyword>
<dbReference type="Gene3D" id="1.10.10.10">
    <property type="entry name" value="Winged helix-like DNA-binding domain superfamily/Winged helix DNA-binding domain"/>
    <property type="match status" value="1"/>
</dbReference>
<evidence type="ECO:0000313" key="6">
    <source>
        <dbReference type="Proteomes" id="UP000191820"/>
    </source>
</evidence>
<keyword evidence="3" id="KW-1133">Transmembrane helix</keyword>
<dbReference type="InterPro" id="IPR036388">
    <property type="entry name" value="WH-like_DNA-bd_sf"/>
</dbReference>
<name>A0ABN4YNX3_9GAMM</name>
<reference evidence="5 6" key="1">
    <citation type="submission" date="2017-03" db="EMBL/GenBank/DDBJ databases">
        <title>Genome sequencing of Shewanella japonica KCTC 22435.</title>
        <authorList>
            <person name="Kim K.M."/>
        </authorList>
    </citation>
    <scope>NUCLEOTIDE SEQUENCE [LARGE SCALE GENOMIC DNA]</scope>
    <source>
        <strain evidence="5 6">KCTC 22435</strain>
    </source>
</reference>
<feature type="transmembrane region" description="Helical" evidence="3">
    <location>
        <begin position="118"/>
        <end position="143"/>
    </location>
</feature>
<keyword evidence="3" id="KW-0812">Transmembrane</keyword>
<dbReference type="Pfam" id="PF00486">
    <property type="entry name" value="Trans_reg_C"/>
    <property type="match status" value="1"/>
</dbReference>
<dbReference type="SMART" id="SM00862">
    <property type="entry name" value="Trans_reg_C"/>
    <property type="match status" value="1"/>
</dbReference>
<dbReference type="Proteomes" id="UP000191820">
    <property type="component" value="Chromosome"/>
</dbReference>
<dbReference type="InterPro" id="IPR001867">
    <property type="entry name" value="OmpR/PhoB-type_DNA-bd"/>
</dbReference>
<dbReference type="RefSeq" id="WP_080916867.1">
    <property type="nucleotide sequence ID" value="NZ_CP020472.1"/>
</dbReference>
<gene>
    <name evidence="5" type="ORF">SJ2017_3649</name>
</gene>
<keyword evidence="6" id="KW-1185">Reference proteome</keyword>
<proteinExistence type="predicted"/>
<evidence type="ECO:0000259" key="4">
    <source>
        <dbReference type="PROSITE" id="PS51755"/>
    </source>
</evidence>
<organism evidence="5 6">
    <name type="scientific">Shewanella japonica</name>
    <dbReference type="NCBI Taxonomy" id="93973"/>
    <lineage>
        <taxon>Bacteria</taxon>
        <taxon>Pseudomonadati</taxon>
        <taxon>Pseudomonadota</taxon>
        <taxon>Gammaproteobacteria</taxon>
        <taxon>Alteromonadales</taxon>
        <taxon>Shewanellaceae</taxon>
        <taxon>Shewanella</taxon>
    </lineage>
</organism>
<dbReference type="PROSITE" id="PS51755">
    <property type="entry name" value="OMPR_PHOB"/>
    <property type="match status" value="1"/>
</dbReference>
<sequence>MLKITSYLTLDTSAKQLVNHLNDEKTSLTFSENAVLIKLLDHSEEIWTKEQLLAEGWPDRVVAPTSLTQCISTLRRKLEPYSEIHLKAVARRGYQLHINERSHVKMVSLTDRDTLRAAFLDVGVMVKIAGAMVVIGLITLAWYQCEYHKVLKKTSEWSSDKQVELNIGGVTESATLLYKDNTDQVHKSKWQKHLAPESNIVEGLKGFSAFALTNGAHYSFASCPGYTLDDCNGEGIININTLTPEPAGLNMSEFVPLSQKMEDRIRYNRVLIPQDSVGNIVEHHYHADVYFPVAGEKLIRGDFSLSLVYEDGTSGQIYTTTCITDEDCVTTPIKWKTRGTFNQYQQKIGDYDVDVFYTNIEHKEFIKPDFVTPSAMRFYREIRRDDIQVTNMTLFRVHKTKDTAVWILPFMDGLVAWSKYEKVQF</sequence>
<dbReference type="CDD" id="cd00383">
    <property type="entry name" value="trans_reg_C"/>
    <property type="match status" value="1"/>
</dbReference>
<dbReference type="InterPro" id="IPR016032">
    <property type="entry name" value="Sig_transdc_resp-reg_C-effctor"/>
</dbReference>
<evidence type="ECO:0000256" key="1">
    <source>
        <dbReference type="ARBA" id="ARBA00023125"/>
    </source>
</evidence>